<reference evidence="1 2" key="1">
    <citation type="submission" date="2013-04" db="EMBL/GenBank/DDBJ databases">
        <title>Complete genome sequence of F116-like bacteriophages.</title>
        <authorList>
            <person name="Lammens E.A."/>
            <person name="Lavigne R."/>
        </authorList>
    </citation>
    <scope>NUCLEOTIDE SEQUENCE [LARGE SCALE GENOMIC DNA]</scope>
    <source>
        <strain evidence="1">LKA5</strain>
    </source>
</reference>
<proteinExistence type="predicted"/>
<dbReference type="EMBL" id="KC900378">
    <property type="protein sequence ID" value="AGR46381.1"/>
    <property type="molecule type" value="Genomic_DNA"/>
</dbReference>
<accession>A0A0U1W076</accession>
<sequence>MFKKGQSVILTNPRGVAKEGKFLRTINKGTGRGGGEYLVVEVNGKELQARACKVKAA</sequence>
<dbReference type="Proteomes" id="UP000225231">
    <property type="component" value="Segment"/>
</dbReference>
<protein>
    <submittedName>
        <fullName evidence="1">Uncharacterized protein</fullName>
    </submittedName>
</protein>
<evidence type="ECO:0000313" key="1">
    <source>
        <dbReference type="EMBL" id="AGR46381.1"/>
    </source>
</evidence>
<organism evidence="1 2">
    <name type="scientific">Pseudomonas phage LKA5</name>
    <dbReference type="NCBI Taxonomy" id="1327940"/>
    <lineage>
        <taxon>Viruses</taxon>
        <taxon>Duplodnaviria</taxon>
        <taxon>Heunggongvirae</taxon>
        <taxon>Uroviricota</taxon>
        <taxon>Caudoviricetes</taxon>
        <taxon>Hollowayvirus</taxon>
        <taxon>Hollowayvirus LKA5</taxon>
    </lineage>
</organism>
<evidence type="ECO:0000313" key="2">
    <source>
        <dbReference type="Proteomes" id="UP000225231"/>
    </source>
</evidence>
<keyword evidence="2" id="KW-1185">Reference proteome</keyword>
<name>A0A0U1W076_9CAUD</name>
<gene>
    <name evidence="1" type="ORF">LKA5_027</name>
</gene>